<dbReference type="PANTHER" id="PTHR43189:SF1">
    <property type="entry name" value="ZINC-TYPE ALCOHOL DEHYDROGENASE-LIKE PROTEIN C1198.01"/>
    <property type="match status" value="1"/>
</dbReference>
<comment type="caution">
    <text evidence="4">The sequence shown here is derived from an EMBL/GenBank/DDBJ whole genome shotgun (WGS) entry which is preliminary data.</text>
</comment>
<organism evidence="4 5">
    <name type="scientific">Gordonia hankookensis</name>
    <dbReference type="NCBI Taxonomy" id="589403"/>
    <lineage>
        <taxon>Bacteria</taxon>
        <taxon>Bacillati</taxon>
        <taxon>Actinomycetota</taxon>
        <taxon>Actinomycetes</taxon>
        <taxon>Mycobacteriales</taxon>
        <taxon>Gordoniaceae</taxon>
        <taxon>Gordonia</taxon>
    </lineage>
</organism>
<dbReference type="InterPro" id="IPR036291">
    <property type="entry name" value="NAD(P)-bd_dom_sf"/>
</dbReference>
<protein>
    <submittedName>
        <fullName evidence="4">Zinc-binding dehydrogenase</fullName>
    </submittedName>
</protein>
<dbReference type="SUPFAM" id="SSF51735">
    <property type="entry name" value="NAD(P)-binding Rossmann-fold domains"/>
    <property type="match status" value="1"/>
</dbReference>
<dbReference type="Proteomes" id="UP000602395">
    <property type="component" value="Unassembled WGS sequence"/>
</dbReference>
<evidence type="ECO:0000256" key="1">
    <source>
        <dbReference type="ARBA" id="ARBA00023002"/>
    </source>
</evidence>
<evidence type="ECO:0000313" key="5">
    <source>
        <dbReference type="Proteomes" id="UP000602395"/>
    </source>
</evidence>
<feature type="domain" description="Alcohol dehydrogenase-like C-terminal" evidence="2">
    <location>
        <begin position="162"/>
        <end position="302"/>
    </location>
</feature>
<sequence length="345" mass="36362">MRAVVARDGVVGVEVVDDPLPGPGQVLVEPLACGICGSDMHLVSTQAEMPDLVPPIILGHEFVGRILDNGPGGRGRFPVGSVVTSVPYLDTADGPQLIGLSPLASGGLSEQMVLQDRRLLPVPEAMIADHAALAEPLAVGAHAVAEAQMDTDDVALVIGCGPVGLAVIATLKAAGHGPVVAADFSPSRRSVAERIGADVVVDPGHHSPYRRWTELAGRELPSSPLLESDRRAHTVLFECVGLPGILAEVMNSVHAHTRIVVVGVCTEPDTVTPMIANVKELSLRFVFAYRPEEFARALDWIADGTIDVAPFITGVRTLEDAAKSFTDLRARERHCKILLKPGGEG</sequence>
<dbReference type="Pfam" id="PF00107">
    <property type="entry name" value="ADH_zinc_N"/>
    <property type="match status" value="1"/>
</dbReference>
<dbReference type="InterPro" id="IPR013154">
    <property type="entry name" value="ADH-like_N"/>
</dbReference>
<evidence type="ECO:0000313" key="4">
    <source>
        <dbReference type="EMBL" id="MBD1319343.1"/>
    </source>
</evidence>
<keyword evidence="1" id="KW-0560">Oxidoreductase</keyword>
<evidence type="ECO:0000259" key="3">
    <source>
        <dbReference type="Pfam" id="PF08240"/>
    </source>
</evidence>
<dbReference type="Gene3D" id="3.90.180.10">
    <property type="entry name" value="Medium-chain alcohol dehydrogenases, catalytic domain"/>
    <property type="match status" value="1"/>
</dbReference>
<proteinExistence type="predicted"/>
<dbReference type="InterPro" id="IPR011032">
    <property type="entry name" value="GroES-like_sf"/>
</dbReference>
<dbReference type="Pfam" id="PF08240">
    <property type="entry name" value="ADH_N"/>
    <property type="match status" value="1"/>
</dbReference>
<feature type="domain" description="Alcohol dehydrogenase-like N-terminal" evidence="3">
    <location>
        <begin position="22"/>
        <end position="124"/>
    </location>
</feature>
<dbReference type="RefSeq" id="WP_190266182.1">
    <property type="nucleotide sequence ID" value="NZ_BAABAD010000003.1"/>
</dbReference>
<gene>
    <name evidence="4" type="ORF">IDF66_07080</name>
</gene>
<dbReference type="EMBL" id="JACWMS010000001">
    <property type="protein sequence ID" value="MBD1319343.1"/>
    <property type="molecule type" value="Genomic_DNA"/>
</dbReference>
<dbReference type="InterPro" id="IPR013149">
    <property type="entry name" value="ADH-like_C"/>
</dbReference>
<accession>A0ABR7W976</accession>
<dbReference type="SUPFAM" id="SSF50129">
    <property type="entry name" value="GroES-like"/>
    <property type="match status" value="1"/>
</dbReference>
<dbReference type="Gene3D" id="3.40.50.720">
    <property type="entry name" value="NAD(P)-binding Rossmann-like Domain"/>
    <property type="match status" value="1"/>
</dbReference>
<evidence type="ECO:0000259" key="2">
    <source>
        <dbReference type="Pfam" id="PF00107"/>
    </source>
</evidence>
<keyword evidence="5" id="KW-1185">Reference proteome</keyword>
<name>A0ABR7W976_9ACTN</name>
<reference evidence="4 5" key="1">
    <citation type="submission" date="2020-09" db="EMBL/GenBank/DDBJ databases">
        <title>Novel species in genus Gordonia.</title>
        <authorList>
            <person name="Zhang G."/>
        </authorList>
    </citation>
    <scope>NUCLEOTIDE SEQUENCE [LARGE SCALE GENOMIC DNA]</scope>
    <source>
        <strain evidence="4 5">ON-33</strain>
    </source>
</reference>
<dbReference type="PANTHER" id="PTHR43189">
    <property type="entry name" value="ZINC-TYPE ALCOHOL DEHYDROGENASE-LIKE PROTEIN C1198.01-RELATED"/>
    <property type="match status" value="1"/>
</dbReference>